<evidence type="ECO:0000313" key="1">
    <source>
        <dbReference type="EMBL" id="KAI4549352.1"/>
    </source>
</evidence>
<dbReference type="EMBL" id="JAKZEL010000001">
    <property type="protein sequence ID" value="KAI4549352.1"/>
    <property type="molecule type" value="Genomic_DNA"/>
</dbReference>
<proteinExistence type="predicted"/>
<comment type="caution">
    <text evidence="1">The sequence shown here is derived from an EMBL/GenBank/DDBJ whole genome shotgun (WGS) entry which is preliminary data.</text>
</comment>
<gene>
    <name evidence="1" type="ORF">MG293_001682</name>
</gene>
<name>A0AAD4UQJ9_OVIAM</name>
<keyword evidence="2" id="KW-1185">Reference proteome</keyword>
<dbReference type="Proteomes" id="UP001214576">
    <property type="component" value="Unassembled WGS sequence"/>
</dbReference>
<protein>
    <submittedName>
        <fullName evidence="1">Uncharacterized protein</fullName>
    </submittedName>
</protein>
<dbReference type="AlphaFoldDB" id="A0AAD4UQJ9"/>
<reference evidence="1" key="1">
    <citation type="submission" date="2022-03" db="EMBL/GenBank/DDBJ databases">
        <title>Genomic analyses of argali, domestic sheep and their hybrids provide insights into chromosomal evolution, heterosis and genetic basis of agronomic traits.</title>
        <authorList>
            <person name="Li M."/>
        </authorList>
    </citation>
    <scope>NUCLEOTIDE SEQUENCE</scope>
    <source>
        <strain evidence="1">CAU-MHL-2022a</strain>
        <tissue evidence="1">Skin</tissue>
    </source>
</reference>
<evidence type="ECO:0000313" key="2">
    <source>
        <dbReference type="Proteomes" id="UP001214576"/>
    </source>
</evidence>
<organism evidence="1 2">
    <name type="scientific">Ovis ammon polii</name>
    <dbReference type="NCBI Taxonomy" id="230172"/>
    <lineage>
        <taxon>Eukaryota</taxon>
        <taxon>Metazoa</taxon>
        <taxon>Chordata</taxon>
        <taxon>Craniata</taxon>
        <taxon>Vertebrata</taxon>
        <taxon>Euteleostomi</taxon>
        <taxon>Mammalia</taxon>
        <taxon>Eutheria</taxon>
        <taxon>Laurasiatheria</taxon>
        <taxon>Artiodactyla</taxon>
        <taxon>Ruminantia</taxon>
        <taxon>Pecora</taxon>
        <taxon>Bovidae</taxon>
        <taxon>Caprinae</taxon>
        <taxon>Ovis</taxon>
    </lineage>
</organism>
<accession>A0AAD4UQJ9</accession>
<sequence length="145" mass="16877">MYVPSFCECSEHCQQTTVIDDLALQRFTPLQSMLISSVNLHIITCPPKAINALEYSDMKVIVNDKKGVGKVIWRRDWQLTPVFLPGDFHRQRSLVGYSPRRREELDMTEQLKHTESSGCDYHYSLYSDQSEESYEIFHPIDLDAF</sequence>